<feature type="compositionally biased region" description="Basic residues" evidence="17">
    <location>
        <begin position="470"/>
        <end position="483"/>
    </location>
</feature>
<reference evidence="20 21" key="1">
    <citation type="submission" date="2018-10" db="EMBL/GenBank/DDBJ databases">
        <title>Draft genome of Mycobacterium hodleri strain B.</title>
        <authorList>
            <person name="Amande T.J."/>
            <person name="Mcgenity T.J."/>
        </authorList>
    </citation>
    <scope>NUCLEOTIDE SEQUENCE [LARGE SCALE GENOMIC DNA]</scope>
    <source>
        <strain evidence="20 21">B</strain>
    </source>
</reference>
<dbReference type="EMBL" id="VIFX01000021">
    <property type="protein sequence ID" value="TQR85420.1"/>
    <property type="molecule type" value="Genomic_DNA"/>
</dbReference>
<name>A0A544VZL1_9MYCO</name>
<keyword evidence="13" id="KW-1133">Transmembrane helix</keyword>
<evidence type="ECO:0000256" key="13">
    <source>
        <dbReference type="ARBA" id="ARBA00022989"/>
    </source>
</evidence>
<dbReference type="InterPro" id="IPR050445">
    <property type="entry name" value="Bact_polysacc_biosynth/exp"/>
</dbReference>
<protein>
    <recommendedName>
        <fullName evidence="5">non-specific protein-tyrosine kinase</fullName>
        <ecNumber evidence="5">2.7.10.2</ecNumber>
    </recommendedName>
</protein>
<dbReference type="FunFam" id="3.40.50.300:FF:000527">
    <property type="entry name" value="Tyrosine-protein kinase etk"/>
    <property type="match status" value="1"/>
</dbReference>
<evidence type="ECO:0000256" key="1">
    <source>
        <dbReference type="ARBA" id="ARBA00004429"/>
    </source>
</evidence>
<organism evidence="20 21">
    <name type="scientific">Mycolicibacterium hodleri</name>
    <dbReference type="NCBI Taxonomy" id="49897"/>
    <lineage>
        <taxon>Bacteria</taxon>
        <taxon>Bacillati</taxon>
        <taxon>Actinomycetota</taxon>
        <taxon>Actinomycetes</taxon>
        <taxon>Mycobacteriales</taxon>
        <taxon>Mycobacteriaceae</taxon>
        <taxon>Mycolicibacterium</taxon>
    </lineage>
</organism>
<feature type="region of interest" description="Disordered" evidence="17">
    <location>
        <begin position="457"/>
        <end position="483"/>
    </location>
</feature>
<evidence type="ECO:0000256" key="3">
    <source>
        <dbReference type="ARBA" id="ARBA00007316"/>
    </source>
</evidence>
<dbReference type="InterPro" id="IPR005702">
    <property type="entry name" value="Wzc-like_C"/>
</dbReference>
<evidence type="ECO:0000259" key="18">
    <source>
        <dbReference type="Pfam" id="PF02706"/>
    </source>
</evidence>
<dbReference type="InterPro" id="IPR003856">
    <property type="entry name" value="LPS_length_determ_N"/>
</dbReference>
<evidence type="ECO:0000256" key="16">
    <source>
        <dbReference type="ARBA" id="ARBA00051245"/>
    </source>
</evidence>
<dbReference type="CDD" id="cd05387">
    <property type="entry name" value="BY-kinase"/>
    <property type="match status" value="1"/>
</dbReference>
<comment type="catalytic activity">
    <reaction evidence="16">
        <text>L-tyrosyl-[protein] + ATP = O-phospho-L-tyrosyl-[protein] + ADP + H(+)</text>
        <dbReference type="Rhea" id="RHEA:10596"/>
        <dbReference type="Rhea" id="RHEA-COMP:10136"/>
        <dbReference type="Rhea" id="RHEA-COMP:20101"/>
        <dbReference type="ChEBI" id="CHEBI:15378"/>
        <dbReference type="ChEBI" id="CHEBI:30616"/>
        <dbReference type="ChEBI" id="CHEBI:46858"/>
        <dbReference type="ChEBI" id="CHEBI:61978"/>
        <dbReference type="ChEBI" id="CHEBI:456216"/>
        <dbReference type="EC" id="2.7.10.2"/>
    </reaction>
</comment>
<dbReference type="GO" id="GO:0005886">
    <property type="term" value="C:plasma membrane"/>
    <property type="evidence" value="ECO:0007669"/>
    <property type="project" value="UniProtKB-SubCell"/>
</dbReference>
<dbReference type="InterPro" id="IPR027417">
    <property type="entry name" value="P-loop_NTPase"/>
</dbReference>
<evidence type="ECO:0000256" key="14">
    <source>
        <dbReference type="ARBA" id="ARBA00023136"/>
    </source>
</evidence>
<feature type="domain" description="Polysaccharide chain length determinant N-terminal" evidence="18">
    <location>
        <begin position="6"/>
        <end position="90"/>
    </location>
</feature>
<dbReference type="SUPFAM" id="SSF52540">
    <property type="entry name" value="P-loop containing nucleoside triphosphate hydrolases"/>
    <property type="match status" value="1"/>
</dbReference>
<accession>A0A544VZL1</accession>
<evidence type="ECO:0000256" key="6">
    <source>
        <dbReference type="ARBA" id="ARBA00022475"/>
    </source>
</evidence>
<gene>
    <name evidence="20" type="ORF">D8S82_17220</name>
</gene>
<comment type="subcellular location">
    <subcellularLocation>
        <location evidence="1">Cell inner membrane</location>
        <topology evidence="1">Multi-pass membrane protein</topology>
    </subcellularLocation>
</comment>
<evidence type="ECO:0000256" key="8">
    <source>
        <dbReference type="ARBA" id="ARBA00022679"/>
    </source>
</evidence>
<keyword evidence="6" id="KW-1003">Cell membrane</keyword>
<evidence type="ECO:0000256" key="2">
    <source>
        <dbReference type="ARBA" id="ARBA00006683"/>
    </source>
</evidence>
<proteinExistence type="inferred from homology"/>
<feature type="compositionally biased region" description="Low complexity" evidence="17">
    <location>
        <begin position="457"/>
        <end position="468"/>
    </location>
</feature>
<keyword evidence="7" id="KW-0997">Cell inner membrane</keyword>
<dbReference type="InterPro" id="IPR025669">
    <property type="entry name" value="AAA_dom"/>
</dbReference>
<evidence type="ECO:0000256" key="4">
    <source>
        <dbReference type="ARBA" id="ARBA00008883"/>
    </source>
</evidence>
<comment type="caution">
    <text evidence="20">The sequence shown here is derived from an EMBL/GenBank/DDBJ whole genome shotgun (WGS) entry which is preliminary data.</text>
</comment>
<dbReference type="Gene3D" id="3.40.50.300">
    <property type="entry name" value="P-loop containing nucleotide triphosphate hydrolases"/>
    <property type="match status" value="1"/>
</dbReference>
<evidence type="ECO:0000256" key="12">
    <source>
        <dbReference type="ARBA" id="ARBA00022840"/>
    </source>
</evidence>
<dbReference type="PANTHER" id="PTHR32309:SF13">
    <property type="entry name" value="FERRIC ENTEROBACTIN TRANSPORT PROTEIN FEPE"/>
    <property type="match status" value="1"/>
</dbReference>
<comment type="similarity">
    <text evidence="3">Belongs to the CpsD/CapB family.</text>
</comment>
<dbReference type="Pfam" id="PF02706">
    <property type="entry name" value="Wzz"/>
    <property type="match status" value="1"/>
</dbReference>
<keyword evidence="11 20" id="KW-0418">Kinase</keyword>
<evidence type="ECO:0000259" key="19">
    <source>
        <dbReference type="Pfam" id="PF13614"/>
    </source>
</evidence>
<keyword evidence="12" id="KW-0067">ATP-binding</keyword>
<dbReference type="AlphaFoldDB" id="A0A544VZL1"/>
<comment type="similarity">
    <text evidence="2">Belongs to the CpsC/CapA family.</text>
</comment>
<evidence type="ECO:0000256" key="10">
    <source>
        <dbReference type="ARBA" id="ARBA00022741"/>
    </source>
</evidence>
<dbReference type="GO" id="GO:0004715">
    <property type="term" value="F:non-membrane spanning protein tyrosine kinase activity"/>
    <property type="evidence" value="ECO:0007669"/>
    <property type="project" value="UniProtKB-EC"/>
</dbReference>
<dbReference type="NCBIfam" id="TIGR01007">
    <property type="entry name" value="eps_fam"/>
    <property type="match status" value="1"/>
</dbReference>
<dbReference type="EC" id="2.7.10.2" evidence="5"/>
<comment type="similarity">
    <text evidence="4">Belongs to the etk/wzc family.</text>
</comment>
<keyword evidence="15" id="KW-0829">Tyrosine-protein kinase</keyword>
<dbReference type="Proteomes" id="UP000315759">
    <property type="component" value="Unassembled WGS sequence"/>
</dbReference>
<evidence type="ECO:0000256" key="15">
    <source>
        <dbReference type="ARBA" id="ARBA00023137"/>
    </source>
</evidence>
<keyword evidence="10" id="KW-0547">Nucleotide-binding</keyword>
<dbReference type="GO" id="GO:0042802">
    <property type="term" value="F:identical protein binding"/>
    <property type="evidence" value="ECO:0007669"/>
    <property type="project" value="UniProtKB-ARBA"/>
</dbReference>
<dbReference type="Pfam" id="PF13614">
    <property type="entry name" value="AAA_31"/>
    <property type="match status" value="1"/>
</dbReference>
<dbReference type="GO" id="GO:0005524">
    <property type="term" value="F:ATP binding"/>
    <property type="evidence" value="ECO:0007669"/>
    <property type="project" value="UniProtKB-KW"/>
</dbReference>
<evidence type="ECO:0000256" key="7">
    <source>
        <dbReference type="ARBA" id="ARBA00022519"/>
    </source>
</evidence>
<evidence type="ECO:0000313" key="20">
    <source>
        <dbReference type="EMBL" id="TQR85420.1"/>
    </source>
</evidence>
<evidence type="ECO:0000256" key="9">
    <source>
        <dbReference type="ARBA" id="ARBA00022692"/>
    </source>
</evidence>
<keyword evidence="9" id="KW-0812">Transmembrane</keyword>
<evidence type="ECO:0000256" key="11">
    <source>
        <dbReference type="ARBA" id="ARBA00022777"/>
    </source>
</evidence>
<keyword evidence="14" id="KW-0472">Membrane</keyword>
<evidence type="ECO:0000256" key="5">
    <source>
        <dbReference type="ARBA" id="ARBA00011903"/>
    </source>
</evidence>
<keyword evidence="8 20" id="KW-0808">Transferase</keyword>
<dbReference type="PANTHER" id="PTHR32309">
    <property type="entry name" value="TYROSINE-PROTEIN KINASE"/>
    <property type="match status" value="1"/>
</dbReference>
<feature type="domain" description="AAA" evidence="19">
    <location>
        <begin position="264"/>
        <end position="421"/>
    </location>
</feature>
<keyword evidence="21" id="KW-1185">Reference proteome</keyword>
<evidence type="ECO:0000256" key="17">
    <source>
        <dbReference type="SAM" id="MobiDB-lite"/>
    </source>
</evidence>
<evidence type="ECO:0000313" key="21">
    <source>
        <dbReference type="Proteomes" id="UP000315759"/>
    </source>
</evidence>
<sequence>MNFRGFTKALRTRWLIVCTTTIVAVLAAVATTLLTTPLYQSTTRLFVSSSAGGKSLADKYSGTLDSQQRVLSYTELITGETLAQRTIDKLNLDMTAQDLAAEVTASAKLDTVLIDVAVTDRSPVRARDIANALSDEFVNMVRELETPEDGSPPAARVVVEQRASLAEFPISPNKPRNIALGLAIGLLLGVGLALLRNYLDNSVKDQETLFELSGVGLVGAVPLDKERRTRPAISFDHDSSSIAEAFRRIRTNLQFLAVDNPPRVIVVASSLPSEGKSTTAINIALALAEAEHSVVLVDGDMRRPMLDKYLNVVGTVGFSTVLSGGASLSEVLQKTTFPGLTVLTSGPTPPNPSELIGSLAAQKVLGELRAQFDYVIVDSSPLLAVTDATILATSADGVLLIARYGQTKREQLSQAIRNLKDVGVSPLGTVFTMTPARGDGSYSYNYYGYGYGRDVAQQSDVDTSDSQQGGRRRAVSKNRQKSN</sequence>